<proteinExistence type="predicted"/>
<dbReference type="Proteomes" id="UP000315471">
    <property type="component" value="Unassembled WGS sequence"/>
</dbReference>
<accession>A0A5C6DPX1</accession>
<dbReference type="AlphaFoldDB" id="A0A5C6DPX1"/>
<sequence>MRPTDQYATHIPKLGSDYVWHRVVEDSPHVYIAIDEDQGRRVEVQTCEMAIYRFDFGRLTECLAAHFGFDVRFERMHNDPACQIGVDSPLAGVSFPVFLQCYRISDAVLFATDRSDGPFILIQWGDEPIDDRTQRRLERHNGLLLTLDQFASLDKRGELVFADSATSQLNAFREKHLPNTDAANPNIGFATPAGCIWSDVSIRFVDQHSVRISVHDQTGIYLYSQMGLVDARNRQPTKQWELLANFAKGYGLMTWNSPAACRKNKKRREVLSATLRAFFRIAGDPIELTEDKKGWRCVFRIEPES</sequence>
<reference evidence="1 2" key="1">
    <citation type="submission" date="2019-02" db="EMBL/GenBank/DDBJ databases">
        <title>Deep-cultivation of Planctomycetes and their phenomic and genomic characterization uncovers novel biology.</title>
        <authorList>
            <person name="Wiegand S."/>
            <person name="Jogler M."/>
            <person name="Boedeker C."/>
            <person name="Pinto D."/>
            <person name="Vollmers J."/>
            <person name="Rivas-Marin E."/>
            <person name="Kohn T."/>
            <person name="Peeters S.H."/>
            <person name="Heuer A."/>
            <person name="Rast P."/>
            <person name="Oberbeckmann S."/>
            <person name="Bunk B."/>
            <person name="Jeske O."/>
            <person name="Meyerdierks A."/>
            <person name="Storesund J.E."/>
            <person name="Kallscheuer N."/>
            <person name="Luecker S."/>
            <person name="Lage O.M."/>
            <person name="Pohl T."/>
            <person name="Merkel B.J."/>
            <person name="Hornburger P."/>
            <person name="Mueller R.-W."/>
            <person name="Bruemmer F."/>
            <person name="Labrenz M."/>
            <person name="Spormann A.M."/>
            <person name="Op Den Camp H."/>
            <person name="Overmann J."/>
            <person name="Amann R."/>
            <person name="Jetten M.S.M."/>
            <person name="Mascher T."/>
            <person name="Medema M.H."/>
            <person name="Devos D.P."/>
            <person name="Kaster A.-K."/>
            <person name="Ovreas L."/>
            <person name="Rohde M."/>
            <person name="Galperin M.Y."/>
            <person name="Jogler C."/>
        </authorList>
    </citation>
    <scope>NUCLEOTIDE SEQUENCE [LARGE SCALE GENOMIC DNA]</scope>
    <source>
        <strain evidence="1 2">Q31b</strain>
    </source>
</reference>
<name>A0A5C6DPX1_9BACT</name>
<evidence type="ECO:0000313" key="2">
    <source>
        <dbReference type="Proteomes" id="UP000315471"/>
    </source>
</evidence>
<evidence type="ECO:0000313" key="1">
    <source>
        <dbReference type="EMBL" id="TWU38662.1"/>
    </source>
</evidence>
<organism evidence="1 2">
    <name type="scientific">Novipirellula aureliae</name>
    <dbReference type="NCBI Taxonomy" id="2527966"/>
    <lineage>
        <taxon>Bacteria</taxon>
        <taxon>Pseudomonadati</taxon>
        <taxon>Planctomycetota</taxon>
        <taxon>Planctomycetia</taxon>
        <taxon>Pirellulales</taxon>
        <taxon>Pirellulaceae</taxon>
        <taxon>Novipirellula</taxon>
    </lineage>
</organism>
<protein>
    <submittedName>
        <fullName evidence="1">Uncharacterized protein</fullName>
    </submittedName>
</protein>
<dbReference type="EMBL" id="SJPY01000006">
    <property type="protein sequence ID" value="TWU38662.1"/>
    <property type="molecule type" value="Genomic_DNA"/>
</dbReference>
<keyword evidence="2" id="KW-1185">Reference proteome</keyword>
<gene>
    <name evidence="1" type="ORF">Q31b_37400</name>
</gene>
<comment type="caution">
    <text evidence="1">The sequence shown here is derived from an EMBL/GenBank/DDBJ whole genome shotgun (WGS) entry which is preliminary data.</text>
</comment>